<dbReference type="RefSeq" id="WP_038677499.1">
    <property type="nucleotide sequence ID" value="NZ_BJMC01000017.1"/>
</dbReference>
<evidence type="ECO:0000313" key="2">
    <source>
        <dbReference type="Proteomes" id="UP000030300"/>
    </source>
</evidence>
<name>A0A0A1DH76_NOCSI</name>
<dbReference type="AlphaFoldDB" id="A0A0A1DH76"/>
<dbReference type="eggNOG" id="ENOG5030WWW">
    <property type="taxonomic scope" value="Bacteria"/>
</dbReference>
<dbReference type="EMBL" id="CP009896">
    <property type="protein sequence ID" value="AIY16644.1"/>
    <property type="molecule type" value="Genomic_DNA"/>
</dbReference>
<dbReference type="KEGG" id="psim:KR76_07455"/>
<organism evidence="1 2">
    <name type="scientific">Nocardioides simplex</name>
    <name type="common">Arthrobacter simplex</name>
    <dbReference type="NCBI Taxonomy" id="2045"/>
    <lineage>
        <taxon>Bacteria</taxon>
        <taxon>Bacillati</taxon>
        <taxon>Actinomycetota</taxon>
        <taxon>Actinomycetes</taxon>
        <taxon>Propionibacteriales</taxon>
        <taxon>Nocardioidaceae</taxon>
        <taxon>Pimelobacter</taxon>
    </lineage>
</organism>
<reference evidence="1 2" key="1">
    <citation type="journal article" date="2015" name="Genome Announc.">
        <title>Complete Genome Sequence of Steroid-Transforming Nocardioides simplex VKM Ac-2033D.</title>
        <authorList>
            <person name="Shtratnikova V.Y."/>
            <person name="Schelkunov M.I."/>
            <person name="Pekov Y.A."/>
            <person name="Fokina V.V."/>
            <person name="Logacheva M.D."/>
            <person name="Sokolov S.L."/>
            <person name="Bragin E.Y."/>
            <person name="Ashapkin V.V."/>
            <person name="Donova M.V."/>
        </authorList>
    </citation>
    <scope>NUCLEOTIDE SEQUENCE [LARGE SCALE GENOMIC DNA]</scope>
    <source>
        <strain evidence="1 2">VKM Ac-2033D</strain>
    </source>
</reference>
<gene>
    <name evidence="1" type="ORF">KR76_07455</name>
</gene>
<accession>A0A0A1DH76</accession>
<dbReference type="HOGENOM" id="CLU_942806_0_0_11"/>
<evidence type="ECO:0000313" key="1">
    <source>
        <dbReference type="EMBL" id="AIY16644.1"/>
    </source>
</evidence>
<keyword evidence="2" id="KW-1185">Reference proteome</keyword>
<dbReference type="Pfam" id="PF07087">
    <property type="entry name" value="DUF1353"/>
    <property type="match status" value="1"/>
</dbReference>
<protein>
    <submittedName>
        <fullName evidence="1">Uncharacterized protein</fullName>
    </submittedName>
</protein>
<dbReference type="STRING" id="2045.KR76_07455"/>
<sequence length="295" mass="32072">MSPWAALTPEPERFHDEGSADPPRIVLERVESGDVHRRTESFRMLHRIAYRDREYGDLLVPADPATFETDLTSVPTIFTWLVPRTGRHLPPALLHDGLVHGRHEPPTYLSVDGHVLDRVAADRVFRAAMRDTDTGPVRSWLVWSAVTLGTIWSGSTAWSSARHLRYRATAAASLVVVAVLGVLATLDLLDVVDVVPWMGDRPFAAELVGGLAGAVVVPLLLGLTWGRFAIAGAVTGIALAVLLHVTVVLALITLAYQAAEWVARRRPVAAVAIAAVVVGAHVVLVILFVGPFRWR</sequence>
<dbReference type="InterPro" id="IPR010767">
    <property type="entry name" value="Phage_CGC-2007_Cje0229"/>
</dbReference>
<dbReference type="GeneID" id="96608768"/>
<dbReference type="OrthoDB" id="4476615at2"/>
<dbReference type="Proteomes" id="UP000030300">
    <property type="component" value="Chromosome"/>
</dbReference>
<proteinExistence type="predicted"/>